<dbReference type="AlphaFoldDB" id="A0A448WSZ2"/>
<evidence type="ECO:0000259" key="2">
    <source>
        <dbReference type="Pfam" id="PF21000"/>
    </source>
</evidence>
<dbReference type="Pfam" id="PF21000">
    <property type="entry name" value="RMI1_N_N"/>
    <property type="match status" value="1"/>
</dbReference>
<proteinExistence type="predicted"/>
<feature type="domain" description="RMI1 N-terminal" evidence="2">
    <location>
        <begin position="24"/>
        <end position="73"/>
    </location>
</feature>
<keyword evidence="4" id="KW-1185">Reference proteome</keyword>
<evidence type="ECO:0000313" key="4">
    <source>
        <dbReference type="Proteomes" id="UP000784294"/>
    </source>
</evidence>
<evidence type="ECO:0000313" key="3">
    <source>
        <dbReference type="EMBL" id="VEL19418.1"/>
    </source>
</evidence>
<accession>A0A448WSZ2</accession>
<comment type="caution">
    <text evidence="3">The sequence shown here is derived from an EMBL/GenBank/DDBJ whole genome shotgun (WGS) entry which is preliminary data.</text>
</comment>
<dbReference type="InterPro" id="IPR044881">
    <property type="entry name" value="RMI1_N_N_sf"/>
</dbReference>
<protein>
    <recommendedName>
        <fullName evidence="2">RMI1 N-terminal domain-containing protein</fullName>
    </recommendedName>
</protein>
<dbReference type="Proteomes" id="UP000784294">
    <property type="component" value="Unassembled WGS sequence"/>
</dbReference>
<organism evidence="3 4">
    <name type="scientific">Protopolystoma xenopodis</name>
    <dbReference type="NCBI Taxonomy" id="117903"/>
    <lineage>
        <taxon>Eukaryota</taxon>
        <taxon>Metazoa</taxon>
        <taxon>Spiralia</taxon>
        <taxon>Lophotrochozoa</taxon>
        <taxon>Platyhelminthes</taxon>
        <taxon>Monogenea</taxon>
        <taxon>Polyopisthocotylea</taxon>
        <taxon>Polystomatidea</taxon>
        <taxon>Polystomatidae</taxon>
        <taxon>Protopolystoma</taxon>
    </lineage>
</organism>
<reference evidence="3" key="1">
    <citation type="submission" date="2018-11" db="EMBL/GenBank/DDBJ databases">
        <authorList>
            <consortium name="Pathogen Informatics"/>
        </authorList>
    </citation>
    <scope>NUCLEOTIDE SEQUENCE</scope>
</reference>
<name>A0A448WSZ2_9PLAT</name>
<dbReference type="Gene3D" id="1.10.8.1020">
    <property type="entry name" value="RecQ-mediated genome instability protein 1, N-terminal domain"/>
    <property type="match status" value="1"/>
</dbReference>
<dbReference type="InterPro" id="IPR049363">
    <property type="entry name" value="RMI1_N"/>
</dbReference>
<feature type="region of interest" description="Disordered" evidence="1">
    <location>
        <begin position="78"/>
        <end position="104"/>
    </location>
</feature>
<gene>
    <name evidence="3" type="ORF">PXEA_LOCUS12858</name>
</gene>
<dbReference type="EMBL" id="CAAALY010041481">
    <property type="protein sequence ID" value="VEL19418.1"/>
    <property type="molecule type" value="Genomic_DNA"/>
</dbReference>
<evidence type="ECO:0000256" key="1">
    <source>
        <dbReference type="SAM" id="MobiDB-lite"/>
    </source>
</evidence>
<sequence>MSLSTSSIEAATLQSITTCLHSLGVHPNPEWLTACLVWLRQEHGSGPDWPQALDPEALSCLVLQQWLHADLHEIGWPLLPTEGGDDSTASGPRQPGPQTPPRSFLLEDDLCLQVSQ</sequence>
<dbReference type="OrthoDB" id="341511at2759"/>